<evidence type="ECO:0000256" key="1">
    <source>
        <dbReference type="ARBA" id="ARBA00012528"/>
    </source>
</evidence>
<evidence type="ECO:0000313" key="4">
    <source>
        <dbReference type="EMBL" id="MDU0354728.1"/>
    </source>
</evidence>
<name>A0ABU3SXJ9_9ALTE</name>
<dbReference type="EMBL" id="JAWDIO010000002">
    <property type="protein sequence ID" value="MDU0354728.1"/>
    <property type="molecule type" value="Genomic_DNA"/>
</dbReference>
<dbReference type="InterPro" id="IPR029787">
    <property type="entry name" value="Nucleotide_cyclase"/>
</dbReference>
<dbReference type="GO" id="GO:0052621">
    <property type="term" value="F:diguanylate cyclase activity"/>
    <property type="evidence" value="ECO:0007669"/>
    <property type="project" value="UniProtKB-EC"/>
</dbReference>
<gene>
    <name evidence="4" type="ORF">RS130_13105</name>
</gene>
<dbReference type="CDD" id="cd01949">
    <property type="entry name" value="GGDEF"/>
    <property type="match status" value="1"/>
</dbReference>
<evidence type="ECO:0000313" key="5">
    <source>
        <dbReference type="Proteomes" id="UP001247805"/>
    </source>
</evidence>
<sequence>MGGEEYLFLLPHTTSKQALVLAEKLRAKIAATNFKSMKGEFSVTVSMGIHQFAPTDSIDHAIIVADSCLYQAKKQGRNRCIS</sequence>
<dbReference type="PANTHER" id="PTHR45138">
    <property type="entry name" value="REGULATORY COMPONENTS OF SENSORY TRANSDUCTION SYSTEM"/>
    <property type="match status" value="1"/>
</dbReference>
<dbReference type="PANTHER" id="PTHR45138:SF9">
    <property type="entry name" value="DIGUANYLATE CYCLASE DGCM-RELATED"/>
    <property type="match status" value="1"/>
</dbReference>
<dbReference type="PROSITE" id="PS50887">
    <property type="entry name" value="GGDEF"/>
    <property type="match status" value="1"/>
</dbReference>
<keyword evidence="4" id="KW-0808">Transferase</keyword>
<dbReference type="EC" id="2.7.7.65" evidence="1"/>
<keyword evidence="4" id="KW-0548">Nucleotidyltransferase</keyword>
<dbReference type="Proteomes" id="UP001247805">
    <property type="component" value="Unassembled WGS sequence"/>
</dbReference>
<keyword evidence="5" id="KW-1185">Reference proteome</keyword>
<dbReference type="NCBIfam" id="TIGR00254">
    <property type="entry name" value="GGDEF"/>
    <property type="match status" value="1"/>
</dbReference>
<dbReference type="Pfam" id="PF00990">
    <property type="entry name" value="GGDEF"/>
    <property type="match status" value="1"/>
</dbReference>
<protein>
    <recommendedName>
        <fullName evidence="1">diguanylate cyclase</fullName>
        <ecNumber evidence="1">2.7.7.65</ecNumber>
    </recommendedName>
</protein>
<dbReference type="InterPro" id="IPR050469">
    <property type="entry name" value="Diguanylate_Cyclase"/>
</dbReference>
<proteinExistence type="predicted"/>
<accession>A0ABU3SXJ9</accession>
<dbReference type="InterPro" id="IPR000160">
    <property type="entry name" value="GGDEF_dom"/>
</dbReference>
<organism evidence="4 5">
    <name type="scientific">Paraglaciecola aquimarina</name>
    <dbReference type="NCBI Taxonomy" id="1235557"/>
    <lineage>
        <taxon>Bacteria</taxon>
        <taxon>Pseudomonadati</taxon>
        <taxon>Pseudomonadota</taxon>
        <taxon>Gammaproteobacteria</taxon>
        <taxon>Alteromonadales</taxon>
        <taxon>Alteromonadaceae</taxon>
        <taxon>Paraglaciecola</taxon>
    </lineage>
</organism>
<evidence type="ECO:0000256" key="2">
    <source>
        <dbReference type="ARBA" id="ARBA00034247"/>
    </source>
</evidence>
<feature type="domain" description="GGDEF" evidence="3">
    <location>
        <begin position="1"/>
        <end position="82"/>
    </location>
</feature>
<comment type="caution">
    <text evidence="4">The sequence shown here is derived from an EMBL/GenBank/DDBJ whole genome shotgun (WGS) entry which is preliminary data.</text>
</comment>
<dbReference type="InterPro" id="IPR043128">
    <property type="entry name" value="Rev_trsase/Diguanyl_cyclase"/>
</dbReference>
<dbReference type="SUPFAM" id="SSF55073">
    <property type="entry name" value="Nucleotide cyclase"/>
    <property type="match status" value="1"/>
</dbReference>
<comment type="catalytic activity">
    <reaction evidence="2">
        <text>2 GTP = 3',3'-c-di-GMP + 2 diphosphate</text>
        <dbReference type="Rhea" id="RHEA:24898"/>
        <dbReference type="ChEBI" id="CHEBI:33019"/>
        <dbReference type="ChEBI" id="CHEBI:37565"/>
        <dbReference type="ChEBI" id="CHEBI:58805"/>
        <dbReference type="EC" id="2.7.7.65"/>
    </reaction>
</comment>
<evidence type="ECO:0000259" key="3">
    <source>
        <dbReference type="PROSITE" id="PS50887"/>
    </source>
</evidence>
<reference evidence="4 5" key="1">
    <citation type="submission" date="2023-10" db="EMBL/GenBank/DDBJ databases">
        <title>Glaciecola aquimarina strain GGW-M5 nov., isolated from a coastal seawater.</title>
        <authorList>
            <person name="Bayburt H."/>
            <person name="Kim J.M."/>
            <person name="Choi B.J."/>
            <person name="Jeon C.O."/>
        </authorList>
    </citation>
    <scope>NUCLEOTIDE SEQUENCE [LARGE SCALE GENOMIC DNA]</scope>
    <source>
        <strain evidence="4 5">KCTC 32108</strain>
    </source>
</reference>
<dbReference type="Gene3D" id="3.30.70.270">
    <property type="match status" value="1"/>
</dbReference>